<organism evidence="2 3">
    <name type="scientific">Adiantum capillus-veneris</name>
    <name type="common">Maidenhair fern</name>
    <dbReference type="NCBI Taxonomy" id="13818"/>
    <lineage>
        <taxon>Eukaryota</taxon>
        <taxon>Viridiplantae</taxon>
        <taxon>Streptophyta</taxon>
        <taxon>Embryophyta</taxon>
        <taxon>Tracheophyta</taxon>
        <taxon>Polypodiopsida</taxon>
        <taxon>Polypodiidae</taxon>
        <taxon>Polypodiales</taxon>
        <taxon>Pteridineae</taxon>
        <taxon>Pteridaceae</taxon>
        <taxon>Vittarioideae</taxon>
        <taxon>Adiantum</taxon>
    </lineage>
</organism>
<dbReference type="AlphaFoldDB" id="A0A9D4U393"/>
<proteinExistence type="predicted"/>
<sequence>MPITLGDHARSGLPFAEEGGGRFDDHEFPSKADDESHWGASKKFVPAPPANGASRRVFKYNISSAPMNGVPLDSSDSEIWAASKKAVSSRGYNVTGQRDRDFWNAREKDGMDSETWAHRKADRAIERP</sequence>
<feature type="region of interest" description="Disordered" evidence="1">
    <location>
        <begin position="108"/>
        <end position="128"/>
    </location>
</feature>
<dbReference type="Proteomes" id="UP000886520">
    <property type="component" value="Chromosome 24"/>
</dbReference>
<feature type="region of interest" description="Disordered" evidence="1">
    <location>
        <begin position="1"/>
        <end position="51"/>
    </location>
</feature>
<feature type="compositionally biased region" description="Basic and acidic residues" evidence="1">
    <location>
        <begin position="19"/>
        <end position="37"/>
    </location>
</feature>
<keyword evidence="3" id="KW-1185">Reference proteome</keyword>
<accession>A0A9D4U393</accession>
<evidence type="ECO:0000313" key="2">
    <source>
        <dbReference type="EMBL" id="KAI5060557.1"/>
    </source>
</evidence>
<dbReference type="EMBL" id="JABFUD020000024">
    <property type="protein sequence ID" value="KAI5060557.1"/>
    <property type="molecule type" value="Genomic_DNA"/>
</dbReference>
<evidence type="ECO:0000313" key="3">
    <source>
        <dbReference type="Proteomes" id="UP000886520"/>
    </source>
</evidence>
<reference evidence="2" key="1">
    <citation type="submission" date="2021-01" db="EMBL/GenBank/DDBJ databases">
        <title>Adiantum capillus-veneris genome.</title>
        <authorList>
            <person name="Fang Y."/>
            <person name="Liao Q."/>
        </authorList>
    </citation>
    <scope>NUCLEOTIDE SEQUENCE</scope>
    <source>
        <strain evidence="2">H3</strain>
        <tissue evidence="2">Leaf</tissue>
    </source>
</reference>
<protein>
    <submittedName>
        <fullName evidence="2">Uncharacterized protein</fullName>
    </submittedName>
</protein>
<evidence type="ECO:0000256" key="1">
    <source>
        <dbReference type="SAM" id="MobiDB-lite"/>
    </source>
</evidence>
<dbReference type="OrthoDB" id="48651at2759"/>
<comment type="caution">
    <text evidence="2">The sequence shown here is derived from an EMBL/GenBank/DDBJ whole genome shotgun (WGS) entry which is preliminary data.</text>
</comment>
<name>A0A9D4U393_ADICA</name>
<gene>
    <name evidence="2" type="ORF">GOP47_0024977</name>
</gene>